<dbReference type="KEGG" id="erz:ER308_10140"/>
<dbReference type="EMBL" id="CP036402">
    <property type="protein sequence ID" value="QBI19882.1"/>
    <property type="molecule type" value="Genomic_DNA"/>
</dbReference>
<dbReference type="GO" id="GO:0003700">
    <property type="term" value="F:DNA-binding transcription factor activity"/>
    <property type="evidence" value="ECO:0007669"/>
    <property type="project" value="TreeGrafter"/>
</dbReference>
<gene>
    <name evidence="7" type="ORF">ER308_10140</name>
</gene>
<dbReference type="InterPro" id="IPR050109">
    <property type="entry name" value="HTH-type_TetR-like_transc_reg"/>
</dbReference>
<keyword evidence="3 5" id="KW-0238">DNA-binding</keyword>
<dbReference type="InterPro" id="IPR039538">
    <property type="entry name" value="BetI_C"/>
</dbReference>
<evidence type="ECO:0000256" key="4">
    <source>
        <dbReference type="ARBA" id="ARBA00023163"/>
    </source>
</evidence>
<dbReference type="PROSITE" id="PS01081">
    <property type="entry name" value="HTH_TETR_1"/>
    <property type="match status" value="1"/>
</dbReference>
<feature type="DNA-binding region" description="H-T-H motif" evidence="5">
    <location>
        <begin position="34"/>
        <end position="53"/>
    </location>
</feature>
<dbReference type="InterPro" id="IPR009057">
    <property type="entry name" value="Homeodomain-like_sf"/>
</dbReference>
<evidence type="ECO:0000256" key="3">
    <source>
        <dbReference type="ARBA" id="ARBA00023125"/>
    </source>
</evidence>
<dbReference type="RefSeq" id="WP_131154879.1">
    <property type="nucleotide sequence ID" value="NZ_CP036402.1"/>
</dbReference>
<dbReference type="FunFam" id="1.10.10.60:FF:000141">
    <property type="entry name" value="TetR family transcriptional regulator"/>
    <property type="match status" value="1"/>
</dbReference>
<keyword evidence="4" id="KW-0804">Transcription</keyword>
<organism evidence="7 8">
    <name type="scientific">Egibacter rhizosphaerae</name>
    <dbReference type="NCBI Taxonomy" id="1670831"/>
    <lineage>
        <taxon>Bacteria</taxon>
        <taxon>Bacillati</taxon>
        <taxon>Actinomycetota</taxon>
        <taxon>Nitriliruptoria</taxon>
        <taxon>Egibacterales</taxon>
        <taxon>Egibacteraceae</taxon>
        <taxon>Egibacter</taxon>
    </lineage>
</organism>
<sequence length="203" mass="22073">MARTVDPQRHRARREHILHAAAELFAAKGFDGTSVSDICRAAGISTGNLFHYFASKREVFAALLRDGTTATEEALVAALADDDPWEALLGFVDHLVAPAAEPLVPGLVLEAMLQAKRDPELAELLAHDADDERAGVVAILDRSVEAGMLDVSLDVDHTADWVMAMVGAVYLRAATDERFDAAAQRTTLRLTVERFLGPHRRHA</sequence>
<dbReference type="OrthoDB" id="5242390at2"/>
<dbReference type="GO" id="GO:0045892">
    <property type="term" value="P:negative regulation of DNA-templated transcription"/>
    <property type="evidence" value="ECO:0007669"/>
    <property type="project" value="UniProtKB-ARBA"/>
</dbReference>
<dbReference type="SUPFAM" id="SSF48498">
    <property type="entry name" value="Tetracyclin repressor-like, C-terminal domain"/>
    <property type="match status" value="1"/>
</dbReference>
<dbReference type="SUPFAM" id="SSF46689">
    <property type="entry name" value="Homeodomain-like"/>
    <property type="match status" value="1"/>
</dbReference>
<feature type="domain" description="HTH tetR-type" evidence="6">
    <location>
        <begin position="11"/>
        <end position="71"/>
    </location>
</feature>
<dbReference type="GO" id="GO:0000976">
    <property type="term" value="F:transcription cis-regulatory region binding"/>
    <property type="evidence" value="ECO:0007669"/>
    <property type="project" value="TreeGrafter"/>
</dbReference>
<dbReference type="PANTHER" id="PTHR30055">
    <property type="entry name" value="HTH-TYPE TRANSCRIPTIONAL REGULATOR RUTR"/>
    <property type="match status" value="1"/>
</dbReference>
<dbReference type="Gene3D" id="1.10.10.60">
    <property type="entry name" value="Homeodomain-like"/>
    <property type="match status" value="1"/>
</dbReference>
<evidence type="ECO:0000259" key="6">
    <source>
        <dbReference type="PROSITE" id="PS50977"/>
    </source>
</evidence>
<evidence type="ECO:0000256" key="1">
    <source>
        <dbReference type="ARBA" id="ARBA00022491"/>
    </source>
</evidence>
<evidence type="ECO:0000256" key="5">
    <source>
        <dbReference type="PROSITE-ProRule" id="PRU00335"/>
    </source>
</evidence>
<dbReference type="InterPro" id="IPR001647">
    <property type="entry name" value="HTH_TetR"/>
</dbReference>
<dbReference type="Proteomes" id="UP000291469">
    <property type="component" value="Chromosome"/>
</dbReference>
<accession>A0A411YFI7</accession>
<dbReference type="Gene3D" id="1.10.357.10">
    <property type="entry name" value="Tetracycline Repressor, domain 2"/>
    <property type="match status" value="1"/>
</dbReference>
<dbReference type="PROSITE" id="PS50977">
    <property type="entry name" value="HTH_TETR_2"/>
    <property type="match status" value="1"/>
</dbReference>
<protein>
    <submittedName>
        <fullName evidence="7">TetR/AcrR family transcriptional regulator</fullName>
    </submittedName>
</protein>
<dbReference type="Pfam" id="PF00440">
    <property type="entry name" value="TetR_N"/>
    <property type="match status" value="1"/>
</dbReference>
<dbReference type="Pfam" id="PF13977">
    <property type="entry name" value="TetR_C_6"/>
    <property type="match status" value="1"/>
</dbReference>
<dbReference type="PRINTS" id="PR00455">
    <property type="entry name" value="HTHTETR"/>
</dbReference>
<dbReference type="InterPro" id="IPR023772">
    <property type="entry name" value="DNA-bd_HTH_TetR-type_CS"/>
</dbReference>
<dbReference type="AlphaFoldDB" id="A0A411YFI7"/>
<keyword evidence="8" id="KW-1185">Reference proteome</keyword>
<keyword evidence="2" id="KW-0805">Transcription regulation</keyword>
<dbReference type="InterPro" id="IPR036271">
    <property type="entry name" value="Tet_transcr_reg_TetR-rel_C_sf"/>
</dbReference>
<evidence type="ECO:0000256" key="2">
    <source>
        <dbReference type="ARBA" id="ARBA00023015"/>
    </source>
</evidence>
<evidence type="ECO:0000313" key="8">
    <source>
        <dbReference type="Proteomes" id="UP000291469"/>
    </source>
</evidence>
<dbReference type="PANTHER" id="PTHR30055:SF234">
    <property type="entry name" value="HTH-TYPE TRANSCRIPTIONAL REGULATOR BETI"/>
    <property type="match status" value="1"/>
</dbReference>
<name>A0A411YFI7_9ACTN</name>
<keyword evidence="1" id="KW-0678">Repressor</keyword>
<proteinExistence type="predicted"/>
<evidence type="ECO:0000313" key="7">
    <source>
        <dbReference type="EMBL" id="QBI19882.1"/>
    </source>
</evidence>
<reference evidence="7 8" key="1">
    <citation type="submission" date="2019-01" db="EMBL/GenBank/DDBJ databases">
        <title>Egibacter rhizosphaerae EGI 80759T.</title>
        <authorList>
            <person name="Chen D.-D."/>
            <person name="Tian Y."/>
            <person name="Jiao J.-Y."/>
            <person name="Zhang X.-T."/>
            <person name="Zhang Y.-G."/>
            <person name="Zhang Y."/>
            <person name="Xiao M."/>
            <person name="Shu W.-S."/>
            <person name="Li W.-J."/>
        </authorList>
    </citation>
    <scope>NUCLEOTIDE SEQUENCE [LARGE SCALE GENOMIC DNA]</scope>
    <source>
        <strain evidence="7 8">EGI 80759</strain>
    </source>
</reference>